<keyword evidence="3" id="KW-0136">Cellulose degradation</keyword>
<dbReference type="InterPro" id="IPR001547">
    <property type="entry name" value="Glyco_hydro_5"/>
</dbReference>
<dbReference type="GO" id="GO:0030245">
    <property type="term" value="P:cellulose catabolic process"/>
    <property type="evidence" value="ECO:0007669"/>
    <property type="project" value="UniProtKB-KW"/>
</dbReference>
<keyword evidence="8" id="KW-0732">Signal</keyword>
<dbReference type="InterPro" id="IPR050386">
    <property type="entry name" value="Glycosyl_hydrolase_5"/>
</dbReference>
<sequence>MKNKRKFLFLAVILAVLMAFSCDSGGGDNEDVFGGGDIIFGGGNSHAALTNMKIGWNLGNSMDAWSGSGGAINPSETVWGNAATTQALINAVKAQGFDTVRIPVTWGSKIGAAPAYTLDSAWLNRVAEIVGYVNNAGMNAIINIHHDGADSEHWLSVRRDALTTEGKALVNAKFSAVWKQIAEKFEDTGSFLIFEGFNELHDGGWGYTGYNVPAVGSTAAYTNTSSDITNQRNRVNELNQLFVNTVRAVGGENANRYLLVNGLVTRPSETYASYFTLPTDTASNKLMVSIHFYDPYDFSGSASQATWGNKALPGNWANENNVQNNLGSIKTRFIDKGIPVIMGEYGAVRRNTPEGRAYRLYYLEYITKYAADCGIVPVYWDNGSSGSGSEGFGLFNRSSGALLSDAADVISVIMKAAKQTYNISTITAP</sequence>
<dbReference type="GO" id="GO:0008422">
    <property type="term" value="F:beta-glucosidase activity"/>
    <property type="evidence" value="ECO:0007669"/>
    <property type="project" value="TreeGrafter"/>
</dbReference>
<evidence type="ECO:0000256" key="3">
    <source>
        <dbReference type="ARBA" id="ARBA00023001"/>
    </source>
</evidence>
<dbReference type="PANTHER" id="PTHR31297">
    <property type="entry name" value="GLUCAN ENDO-1,6-BETA-GLUCOSIDASE B"/>
    <property type="match status" value="1"/>
</dbReference>
<dbReference type="GO" id="GO:0005576">
    <property type="term" value="C:extracellular region"/>
    <property type="evidence" value="ECO:0007669"/>
    <property type="project" value="TreeGrafter"/>
</dbReference>
<evidence type="ECO:0000256" key="6">
    <source>
        <dbReference type="ARBA" id="ARBA00023326"/>
    </source>
</evidence>
<dbReference type="Gene3D" id="3.20.20.80">
    <property type="entry name" value="Glycosidases"/>
    <property type="match status" value="1"/>
</dbReference>
<comment type="similarity">
    <text evidence="1 7">Belongs to the glycosyl hydrolase 5 (cellulase A) family.</text>
</comment>
<dbReference type="InterPro" id="IPR017853">
    <property type="entry name" value="GH"/>
</dbReference>
<dbReference type="PROSITE" id="PS51257">
    <property type="entry name" value="PROKAR_LIPOPROTEIN"/>
    <property type="match status" value="1"/>
</dbReference>
<evidence type="ECO:0000256" key="7">
    <source>
        <dbReference type="RuleBase" id="RU361153"/>
    </source>
</evidence>
<name>A0A806KMK7_9BACT</name>
<feature type="signal peptide" evidence="8">
    <location>
        <begin position="1"/>
        <end position="21"/>
    </location>
</feature>
<reference evidence="10" key="1">
    <citation type="submission" date="2012-03" db="EMBL/GenBank/DDBJ databases">
        <title>Functional metagenomics reveals considerable lignocellulase gene clusters in the gut microbiome of a wood-feeding higher termite.</title>
        <authorList>
            <person name="Liu N."/>
        </authorList>
    </citation>
    <scope>NUCLEOTIDE SEQUENCE</scope>
</reference>
<organism evidence="10">
    <name type="scientific">uncultured bacterium contig00010</name>
    <dbReference type="NCBI Taxonomy" id="1181502"/>
    <lineage>
        <taxon>Bacteria</taxon>
        <taxon>environmental samples</taxon>
    </lineage>
</organism>
<proteinExistence type="inferred from homology"/>
<evidence type="ECO:0000256" key="5">
    <source>
        <dbReference type="ARBA" id="ARBA00023295"/>
    </source>
</evidence>
<accession>A0A806KMK7</accession>
<protein>
    <submittedName>
        <fullName evidence="10">Cellulase</fullName>
    </submittedName>
</protein>
<keyword evidence="2 7" id="KW-0378">Hydrolase</keyword>
<evidence type="ECO:0000259" key="9">
    <source>
        <dbReference type="Pfam" id="PF00150"/>
    </source>
</evidence>
<evidence type="ECO:0000313" key="10">
    <source>
        <dbReference type="EMBL" id="AGS51598.1"/>
    </source>
</evidence>
<dbReference type="GO" id="GO:0009986">
    <property type="term" value="C:cell surface"/>
    <property type="evidence" value="ECO:0007669"/>
    <property type="project" value="TreeGrafter"/>
</dbReference>
<keyword evidence="4" id="KW-0119">Carbohydrate metabolism</keyword>
<feature type="chain" id="PRO_5032782141" evidence="8">
    <location>
        <begin position="22"/>
        <end position="429"/>
    </location>
</feature>
<evidence type="ECO:0000256" key="2">
    <source>
        <dbReference type="ARBA" id="ARBA00022801"/>
    </source>
</evidence>
<keyword evidence="6" id="KW-0624">Polysaccharide degradation</keyword>
<evidence type="ECO:0000256" key="4">
    <source>
        <dbReference type="ARBA" id="ARBA00023277"/>
    </source>
</evidence>
<dbReference type="PANTHER" id="PTHR31297:SF41">
    <property type="entry name" value="ENDOGLUCANASE, PUTATIVE (AFU_ORTHOLOGUE AFUA_5G01830)-RELATED"/>
    <property type="match status" value="1"/>
</dbReference>
<feature type="domain" description="Glycoside hydrolase family 5" evidence="9">
    <location>
        <begin position="72"/>
        <end position="385"/>
    </location>
</feature>
<dbReference type="SUPFAM" id="SSF51445">
    <property type="entry name" value="(Trans)glycosidases"/>
    <property type="match status" value="1"/>
</dbReference>
<dbReference type="Pfam" id="PF00150">
    <property type="entry name" value="Cellulase"/>
    <property type="match status" value="1"/>
</dbReference>
<keyword evidence="5 7" id="KW-0326">Glycosidase</keyword>
<evidence type="ECO:0000256" key="8">
    <source>
        <dbReference type="SAM" id="SignalP"/>
    </source>
</evidence>
<dbReference type="EMBL" id="JQ844165">
    <property type="protein sequence ID" value="AGS51598.1"/>
    <property type="molecule type" value="Genomic_DNA"/>
</dbReference>
<evidence type="ECO:0000256" key="1">
    <source>
        <dbReference type="ARBA" id="ARBA00005641"/>
    </source>
</evidence>
<dbReference type="AlphaFoldDB" id="A0A806KMK7"/>